<organism evidence="5 6">
    <name type="scientific">Enterococcus rivorum</name>
    <dbReference type="NCBI Taxonomy" id="762845"/>
    <lineage>
        <taxon>Bacteria</taxon>
        <taxon>Bacillati</taxon>
        <taxon>Bacillota</taxon>
        <taxon>Bacilli</taxon>
        <taxon>Lactobacillales</taxon>
        <taxon>Enterococcaceae</taxon>
        <taxon>Enterococcus</taxon>
    </lineage>
</organism>
<sequence>MKELDEANKKYNSDFVEKVKKTDVGENLKRIKIKKNVYIDSLIQPGFIYYIETGVVLRSFVDAAGNIKAIDILCAQEVMGLRSLIGRVGVQLEIKALEEVTILIIPEKLILANLQDAYHFLCSNFQYTMSIMYLHWQAMLSFGSERINYALIALAYYVGTEKDGEFFFPPYITHDVIASFASVTRSYVSRHVSKLADDDILVNQAKKMKIKDMDTLIKNTPNYQSF</sequence>
<dbReference type="EMBL" id="MIEK01000027">
    <property type="protein sequence ID" value="OEH82165.1"/>
    <property type="molecule type" value="Genomic_DNA"/>
</dbReference>
<evidence type="ECO:0000313" key="6">
    <source>
        <dbReference type="Proteomes" id="UP000095256"/>
    </source>
</evidence>
<evidence type="ECO:0000256" key="1">
    <source>
        <dbReference type="ARBA" id="ARBA00023015"/>
    </source>
</evidence>
<protein>
    <recommendedName>
        <fullName evidence="4">HTH crp-type domain-containing protein</fullName>
    </recommendedName>
</protein>
<accession>A0A1E5KWC6</accession>
<reference evidence="5 6" key="1">
    <citation type="submission" date="2016-09" db="EMBL/GenBank/DDBJ databases">
        <authorList>
            <person name="Capua I."/>
            <person name="De Benedictis P."/>
            <person name="Joannis T."/>
            <person name="Lombin L.H."/>
            <person name="Cattoli G."/>
        </authorList>
    </citation>
    <scope>NUCLEOTIDE SEQUENCE [LARGE SCALE GENOMIC DNA]</scope>
    <source>
        <strain evidence="5 6">LMG 25899</strain>
    </source>
</reference>
<dbReference type="Gene3D" id="1.10.10.10">
    <property type="entry name" value="Winged helix-like DNA-binding domain superfamily/Winged helix DNA-binding domain"/>
    <property type="match status" value="1"/>
</dbReference>
<evidence type="ECO:0000259" key="4">
    <source>
        <dbReference type="PROSITE" id="PS51063"/>
    </source>
</evidence>
<dbReference type="InterPro" id="IPR014710">
    <property type="entry name" value="RmlC-like_jellyroll"/>
</dbReference>
<name>A0A1E5KWC6_9ENTE</name>
<dbReference type="Pfam" id="PF13545">
    <property type="entry name" value="HTH_Crp_2"/>
    <property type="match status" value="1"/>
</dbReference>
<keyword evidence="3" id="KW-0804">Transcription</keyword>
<dbReference type="GO" id="GO:0006355">
    <property type="term" value="P:regulation of DNA-templated transcription"/>
    <property type="evidence" value="ECO:0007669"/>
    <property type="project" value="InterPro"/>
</dbReference>
<dbReference type="Gene3D" id="2.60.120.10">
    <property type="entry name" value="Jelly Rolls"/>
    <property type="match status" value="1"/>
</dbReference>
<dbReference type="GO" id="GO:0003677">
    <property type="term" value="F:DNA binding"/>
    <property type="evidence" value="ECO:0007669"/>
    <property type="project" value="UniProtKB-KW"/>
</dbReference>
<proteinExistence type="predicted"/>
<dbReference type="InterPro" id="IPR036388">
    <property type="entry name" value="WH-like_DNA-bd_sf"/>
</dbReference>
<evidence type="ECO:0000256" key="2">
    <source>
        <dbReference type="ARBA" id="ARBA00023125"/>
    </source>
</evidence>
<evidence type="ECO:0000256" key="3">
    <source>
        <dbReference type="ARBA" id="ARBA00023163"/>
    </source>
</evidence>
<keyword evidence="1" id="KW-0805">Transcription regulation</keyword>
<dbReference type="PROSITE" id="PS51063">
    <property type="entry name" value="HTH_CRP_2"/>
    <property type="match status" value="1"/>
</dbReference>
<keyword evidence="2" id="KW-0238">DNA-binding</keyword>
<dbReference type="STRING" id="762845.BCR26_14295"/>
<dbReference type="InterPro" id="IPR018490">
    <property type="entry name" value="cNMP-bd_dom_sf"/>
</dbReference>
<dbReference type="Proteomes" id="UP000095256">
    <property type="component" value="Unassembled WGS sequence"/>
</dbReference>
<dbReference type="SUPFAM" id="SSF51206">
    <property type="entry name" value="cAMP-binding domain-like"/>
    <property type="match status" value="1"/>
</dbReference>
<comment type="caution">
    <text evidence="5">The sequence shown here is derived from an EMBL/GenBank/DDBJ whole genome shotgun (WGS) entry which is preliminary data.</text>
</comment>
<dbReference type="InterPro" id="IPR012318">
    <property type="entry name" value="HTH_CRP"/>
</dbReference>
<feature type="domain" description="HTH crp-type" evidence="4">
    <location>
        <begin position="141"/>
        <end position="214"/>
    </location>
</feature>
<dbReference type="InterPro" id="IPR036390">
    <property type="entry name" value="WH_DNA-bd_sf"/>
</dbReference>
<gene>
    <name evidence="5" type="ORF">BCR26_14295</name>
</gene>
<dbReference type="SUPFAM" id="SSF46785">
    <property type="entry name" value="Winged helix' DNA-binding domain"/>
    <property type="match status" value="1"/>
</dbReference>
<dbReference type="RefSeq" id="WP_069698887.1">
    <property type="nucleotide sequence ID" value="NZ_JAGGMA010000049.1"/>
</dbReference>
<evidence type="ECO:0000313" key="5">
    <source>
        <dbReference type="EMBL" id="OEH82165.1"/>
    </source>
</evidence>
<dbReference type="AlphaFoldDB" id="A0A1E5KWC6"/>
<keyword evidence="6" id="KW-1185">Reference proteome</keyword>